<reference evidence="1 2" key="1">
    <citation type="submission" date="2019-03" db="EMBL/GenBank/DDBJ databases">
        <title>Genomic Encyclopedia of Type Strains, Phase III (KMG-III): the genomes of soil and plant-associated and newly described type strains.</title>
        <authorList>
            <person name="Whitman W."/>
        </authorList>
    </citation>
    <scope>NUCLEOTIDE SEQUENCE [LARGE SCALE GENOMIC DNA]</scope>
    <source>
        <strain evidence="1 2">CECT 7972</strain>
    </source>
</reference>
<protein>
    <submittedName>
        <fullName evidence="1">Uncharacterized protein</fullName>
    </submittedName>
</protein>
<evidence type="ECO:0000313" key="1">
    <source>
        <dbReference type="EMBL" id="TDR51701.1"/>
    </source>
</evidence>
<sequence length="91" mass="10128">MKELDTMEQIGVFTKNALEAAEKLYGDDIKEADFTIIQPYANGQGMILRVGDDENGERATKLDTIDTLTILPTIDATLDIYEEEAQDDDAE</sequence>
<accession>A0A4R6ZHD3</accession>
<proteinExistence type="predicted"/>
<dbReference type="Proteomes" id="UP000295558">
    <property type="component" value="Unassembled WGS sequence"/>
</dbReference>
<gene>
    <name evidence="1" type="ORF">DFP96_1117</name>
</gene>
<organism evidence="1 2">
    <name type="scientific">Listeria rocourtiae</name>
    <dbReference type="NCBI Taxonomy" id="647910"/>
    <lineage>
        <taxon>Bacteria</taxon>
        <taxon>Bacillati</taxon>
        <taxon>Bacillota</taxon>
        <taxon>Bacilli</taxon>
        <taxon>Bacillales</taxon>
        <taxon>Listeriaceae</taxon>
        <taxon>Listeria</taxon>
    </lineage>
</organism>
<dbReference type="RefSeq" id="WP_133620909.1">
    <property type="nucleotide sequence ID" value="NZ_SNZK01000011.1"/>
</dbReference>
<name>A0A4R6ZHD3_9LIST</name>
<comment type="caution">
    <text evidence="1">The sequence shown here is derived from an EMBL/GenBank/DDBJ whole genome shotgun (WGS) entry which is preliminary data.</text>
</comment>
<evidence type="ECO:0000313" key="2">
    <source>
        <dbReference type="Proteomes" id="UP000295558"/>
    </source>
</evidence>
<dbReference type="EMBL" id="SNZK01000011">
    <property type="protein sequence ID" value="TDR51701.1"/>
    <property type="molecule type" value="Genomic_DNA"/>
</dbReference>
<keyword evidence="2" id="KW-1185">Reference proteome</keyword>
<dbReference type="STRING" id="1265846.PROCOU_11303"/>
<dbReference type="AlphaFoldDB" id="A0A4R6ZHD3"/>